<dbReference type="Proteomes" id="UP001597641">
    <property type="component" value="Unassembled WGS sequence"/>
</dbReference>
<dbReference type="InterPro" id="IPR008651">
    <property type="entry name" value="Uncharacterised_HicB"/>
</dbReference>
<dbReference type="InterPro" id="IPR035069">
    <property type="entry name" value="TTHA1013/TTHA0281-like"/>
</dbReference>
<accession>A0ABW6C332</accession>
<reference evidence="2" key="1">
    <citation type="journal article" date="2019" name="Int. J. Syst. Evol. Microbiol.">
        <title>The Global Catalogue of Microorganisms (GCM) 10K type strain sequencing project: providing services to taxonomists for standard genome sequencing and annotation.</title>
        <authorList>
            <consortium name="The Broad Institute Genomics Platform"/>
            <consortium name="The Broad Institute Genome Sequencing Center for Infectious Disease"/>
            <person name="Wu L."/>
            <person name="Ma J."/>
        </authorList>
    </citation>
    <scope>NUCLEOTIDE SEQUENCE [LARGE SCALE GENOMIC DNA]</scope>
    <source>
        <strain evidence="2">KCTC 23984</strain>
    </source>
</reference>
<comment type="caution">
    <text evidence="1">The sequence shown here is derived from an EMBL/GenBank/DDBJ whole genome shotgun (WGS) entry which is preliminary data.</text>
</comment>
<name>A0ABW6C332_9BACT</name>
<dbReference type="InterPro" id="IPR010985">
    <property type="entry name" value="Ribbon_hlx_hlx"/>
</dbReference>
<evidence type="ECO:0000313" key="1">
    <source>
        <dbReference type="EMBL" id="MFD3003654.1"/>
    </source>
</evidence>
<proteinExistence type="predicted"/>
<dbReference type="RefSeq" id="WP_377491463.1">
    <property type="nucleotide sequence ID" value="NZ_JBHUOX010000036.1"/>
</dbReference>
<dbReference type="SUPFAM" id="SSF143100">
    <property type="entry name" value="TTHA1013/TTHA0281-like"/>
    <property type="match status" value="1"/>
</dbReference>
<dbReference type="SUPFAM" id="SSF47598">
    <property type="entry name" value="Ribbon-helix-helix"/>
    <property type="match status" value="1"/>
</dbReference>
<organism evidence="1 2">
    <name type="scientific">Pontibacter toksunensis</name>
    <dbReference type="NCBI Taxonomy" id="1332631"/>
    <lineage>
        <taxon>Bacteria</taxon>
        <taxon>Pseudomonadati</taxon>
        <taxon>Bacteroidota</taxon>
        <taxon>Cytophagia</taxon>
        <taxon>Cytophagales</taxon>
        <taxon>Hymenobacteraceae</taxon>
        <taxon>Pontibacter</taxon>
    </lineage>
</organism>
<keyword evidence="2" id="KW-1185">Reference proteome</keyword>
<dbReference type="Pfam" id="PF05534">
    <property type="entry name" value="HicB"/>
    <property type="match status" value="1"/>
</dbReference>
<protein>
    <submittedName>
        <fullName evidence="1">Type II toxin-antitoxin system HicB family antitoxin</fullName>
    </submittedName>
</protein>
<gene>
    <name evidence="1" type="ORF">ACFS7Z_25075</name>
</gene>
<dbReference type="EMBL" id="JBHUOX010000036">
    <property type="protein sequence ID" value="MFD3003654.1"/>
    <property type="molecule type" value="Genomic_DNA"/>
</dbReference>
<evidence type="ECO:0000313" key="2">
    <source>
        <dbReference type="Proteomes" id="UP001597641"/>
    </source>
</evidence>
<sequence length="119" mass="13707">MSSTIKYKDYIGSVEYSAEDKVFFGKIEFINDVVTFEGTTVEELEQAFQDSVDDYLEMCREIGKEPDKAFKGTFNIRMQPELHKEAARLSIVQGKNLNQLVVEAVSQYVHHAYQHKQHA</sequence>